<dbReference type="AlphaFoldDB" id="A0A2J7PG93"/>
<proteinExistence type="predicted"/>
<evidence type="ECO:0000313" key="4">
    <source>
        <dbReference type="Proteomes" id="UP000235965"/>
    </source>
</evidence>
<protein>
    <submittedName>
        <fullName evidence="3">Uncharacterized protein</fullName>
    </submittedName>
</protein>
<feature type="coiled-coil region" evidence="1">
    <location>
        <begin position="119"/>
        <end position="206"/>
    </location>
</feature>
<accession>A0A2J7PG93</accession>
<feature type="region of interest" description="Disordered" evidence="2">
    <location>
        <begin position="276"/>
        <end position="334"/>
    </location>
</feature>
<name>A0A2J7PG93_9NEOP</name>
<comment type="caution">
    <text evidence="3">The sequence shown here is derived from an EMBL/GenBank/DDBJ whole genome shotgun (WGS) entry which is preliminary data.</text>
</comment>
<evidence type="ECO:0000256" key="1">
    <source>
        <dbReference type="SAM" id="Coils"/>
    </source>
</evidence>
<organism evidence="3 4">
    <name type="scientific">Cryptotermes secundus</name>
    <dbReference type="NCBI Taxonomy" id="105785"/>
    <lineage>
        <taxon>Eukaryota</taxon>
        <taxon>Metazoa</taxon>
        <taxon>Ecdysozoa</taxon>
        <taxon>Arthropoda</taxon>
        <taxon>Hexapoda</taxon>
        <taxon>Insecta</taxon>
        <taxon>Pterygota</taxon>
        <taxon>Neoptera</taxon>
        <taxon>Polyneoptera</taxon>
        <taxon>Dictyoptera</taxon>
        <taxon>Blattodea</taxon>
        <taxon>Blattoidea</taxon>
        <taxon>Termitoidae</taxon>
        <taxon>Kalotermitidae</taxon>
        <taxon>Cryptotermitinae</taxon>
        <taxon>Cryptotermes</taxon>
    </lineage>
</organism>
<gene>
    <name evidence="3" type="ORF">B7P43_G00993</name>
</gene>
<evidence type="ECO:0000313" key="3">
    <source>
        <dbReference type="EMBL" id="PNF15351.1"/>
    </source>
</evidence>
<evidence type="ECO:0000256" key="2">
    <source>
        <dbReference type="SAM" id="MobiDB-lite"/>
    </source>
</evidence>
<dbReference type="Proteomes" id="UP000235965">
    <property type="component" value="Unassembled WGS sequence"/>
</dbReference>
<feature type="compositionally biased region" description="Basic and acidic residues" evidence="2">
    <location>
        <begin position="276"/>
        <end position="286"/>
    </location>
</feature>
<dbReference type="OrthoDB" id="6066489at2759"/>
<sequence length="547" mass="61357">MRALYNTSSTPPTVGHLLQAFNPTVSSRHKNTDDCPMTEVDELKKNFRAIQEENYKLQAVITDVTEVNKRWQKYNNDRQMYVQRLLSTIQDQQEQMNKIVESRAFPMVHQVTPDDHKNIEDLQAENALLKEDLSKLQKRLERLEQEHREHVEVLEFQVKAHRDDWEAECSEKQQALRDKAAMELQVKELQKDIRSLKHKLKDERSHKQPTHCVHCCVAHVCEASHCSMAVVGKHCHRDNPKTYRTSGHVLSKGTTVYFGDDLVTDGDEAVAEDLDKTALSDSELPRSRSSSSSPPPLSTYEEGEEGTQHKAQSDGNNNLPHNVKARSANSEAVGRAEKALELNIVPEDSSEHEYKYSVHHISPNSSDSNLTADDKTVDSSASGVTIGFSSGGLASVTSFSQRPVVKSSSLPISEKLSFNGEYDAKPASSLWSLDSGLSSVVGPPMTYNNFTTKGIFEEKSFKMLSSGNLTKSENNVTATNVRKASVPWKANYFEEGVATQTREDVVCPGCGQVFPPRLHLKFLDHFEMCQNNVKDTSKRISNVKLRN</sequence>
<dbReference type="Gene3D" id="1.10.287.1490">
    <property type="match status" value="1"/>
</dbReference>
<keyword evidence="4" id="KW-1185">Reference proteome</keyword>
<keyword evidence="1" id="KW-0175">Coiled coil</keyword>
<dbReference type="EMBL" id="NEVH01025635">
    <property type="protein sequence ID" value="PNF15351.1"/>
    <property type="molecule type" value="Genomic_DNA"/>
</dbReference>
<reference evidence="3 4" key="1">
    <citation type="submission" date="2017-12" db="EMBL/GenBank/DDBJ databases">
        <title>Hemimetabolous genomes reveal molecular basis of termite eusociality.</title>
        <authorList>
            <person name="Harrison M.C."/>
            <person name="Jongepier E."/>
            <person name="Robertson H.M."/>
            <person name="Arning N."/>
            <person name="Bitard-Feildel T."/>
            <person name="Chao H."/>
            <person name="Childers C.P."/>
            <person name="Dinh H."/>
            <person name="Doddapaneni H."/>
            <person name="Dugan S."/>
            <person name="Gowin J."/>
            <person name="Greiner C."/>
            <person name="Han Y."/>
            <person name="Hu H."/>
            <person name="Hughes D.S.T."/>
            <person name="Huylmans A.-K."/>
            <person name="Kemena C."/>
            <person name="Kremer L.P.M."/>
            <person name="Lee S.L."/>
            <person name="Lopez-Ezquerra A."/>
            <person name="Mallet L."/>
            <person name="Monroy-Kuhn J.M."/>
            <person name="Moser A."/>
            <person name="Murali S.C."/>
            <person name="Muzny D.M."/>
            <person name="Otani S."/>
            <person name="Piulachs M.-D."/>
            <person name="Poelchau M."/>
            <person name="Qu J."/>
            <person name="Schaub F."/>
            <person name="Wada-Katsumata A."/>
            <person name="Worley K.C."/>
            <person name="Xie Q."/>
            <person name="Ylla G."/>
            <person name="Poulsen M."/>
            <person name="Gibbs R.A."/>
            <person name="Schal C."/>
            <person name="Richards S."/>
            <person name="Belles X."/>
            <person name="Korb J."/>
            <person name="Bornberg-Bauer E."/>
        </authorList>
    </citation>
    <scope>NUCLEOTIDE SEQUENCE [LARGE SCALE GENOMIC DNA]</scope>
    <source>
        <tissue evidence="3">Whole body</tissue>
    </source>
</reference>